<name>A0AAU8FY31_9MICO</name>
<dbReference type="AlphaFoldDB" id="A0AAU8FY31"/>
<organism evidence="3">
    <name type="scientific">Cellulosimicrobium sp. ES-005</name>
    <dbReference type="NCBI Taxonomy" id="3163031"/>
    <lineage>
        <taxon>Bacteria</taxon>
        <taxon>Bacillati</taxon>
        <taxon>Actinomycetota</taxon>
        <taxon>Actinomycetes</taxon>
        <taxon>Micrococcales</taxon>
        <taxon>Promicromonosporaceae</taxon>
        <taxon>Cellulosimicrobium</taxon>
    </lineage>
</organism>
<keyword evidence="2" id="KW-0472">Membrane</keyword>
<proteinExistence type="predicted"/>
<feature type="region of interest" description="Disordered" evidence="1">
    <location>
        <begin position="736"/>
        <end position="768"/>
    </location>
</feature>
<keyword evidence="2" id="KW-1133">Transmembrane helix</keyword>
<evidence type="ECO:0000313" key="3">
    <source>
        <dbReference type="EMBL" id="XCH28389.1"/>
    </source>
</evidence>
<keyword evidence="2" id="KW-0812">Transmembrane</keyword>
<dbReference type="RefSeq" id="WP_353706941.1">
    <property type="nucleotide sequence ID" value="NZ_CP159290.1"/>
</dbReference>
<accession>A0AAU8FY31</accession>
<protein>
    <submittedName>
        <fullName evidence="3">DUF6049 family protein</fullName>
    </submittedName>
</protein>
<evidence type="ECO:0000256" key="2">
    <source>
        <dbReference type="SAM" id="Phobius"/>
    </source>
</evidence>
<reference evidence="3" key="1">
    <citation type="submission" date="2024-06" db="EMBL/GenBank/DDBJ databases">
        <title>Complete genome sequence of the cellulolytic actinobacterium, Cellulosimicrobium ES-005.</title>
        <authorList>
            <person name="Matthews C.T."/>
            <person name="Underwood K.D."/>
            <person name="Ghanchi K.M."/>
            <person name="Fields S.D."/>
            <person name="Gardner S.G."/>
        </authorList>
    </citation>
    <scope>NUCLEOTIDE SEQUENCE</scope>
    <source>
        <strain evidence="3">ES-005</strain>
    </source>
</reference>
<feature type="transmembrane region" description="Helical" evidence="2">
    <location>
        <begin position="708"/>
        <end position="729"/>
    </location>
</feature>
<gene>
    <name evidence="3" type="ORF">ABRQ22_12305</name>
</gene>
<feature type="compositionally biased region" description="Low complexity" evidence="1">
    <location>
        <begin position="309"/>
        <end position="345"/>
    </location>
</feature>
<feature type="transmembrane region" description="Helical" evidence="2">
    <location>
        <begin position="26"/>
        <end position="46"/>
    </location>
</feature>
<evidence type="ECO:0000256" key="1">
    <source>
        <dbReference type="SAM" id="MobiDB-lite"/>
    </source>
</evidence>
<dbReference type="Pfam" id="PF19516">
    <property type="entry name" value="DUF6049"/>
    <property type="match status" value="1"/>
</dbReference>
<dbReference type="EMBL" id="CP159290">
    <property type="protein sequence ID" value="XCH28389.1"/>
    <property type="molecule type" value="Genomic_DNA"/>
</dbReference>
<feature type="region of interest" description="Disordered" evidence="1">
    <location>
        <begin position="306"/>
        <end position="356"/>
    </location>
</feature>
<sequence length="768" mass="77868">MTPSPSSGARPAGAASVPLLGRSARLLVALVVLLVLTVGVVLGGSLTAAGAAAGTTATTATETEDAVTLEVSSLQPTVLGPGATLTVTARVTNGTAETLGSPEVALGIDRRVLSTRSALESWATTGPDGRVGVGVTTQDLGAPLAPGASADVTLTVPVAELNLNAGSDWGPRGISLTVSDGGARLAVQRTFVLWEPSSEVTPLRLSVVAAMTGPPVDPDPQAYDDALSTATGTDGRLGRLLAATGGAPEVAWVADPALLAAATGATDPAVNAWADAVGAAAAGRSTFALRAYDPDVAAFAHAGLALPEGTPLPTDPTTDGPSPDDATADGTTTDDTTAGDTASTDEVADGADASTTGLTAGWRTDLAWPGDAVPDLATTTLAAASGATATVVGPGGLVPDESLTYTPSGVAEVSTAAGPVKALVADPVLTALLSAGDGSGVTATQRILAETAVIARERPAEQRHVLVALPRSWEAEPAVFTARIDALRAAPWVDLAPVDDLLAAAPPAVERAPLPDSGASEGEITVAQLRALDRSRTDLAAFATVATDPATITRPLEPGFVTPTAVAFRAAQPSRVLAVQHAEQQSAAVRGTLSVETRTPFLFVAEQEDLPVRVRSTLEQDATVEVVLRPDDPRLRAPERRTVTIPAATRDTDGDLVATETSVGVPVEGFGSGNVTVEVELVSAAQPQVRVAEPQEFVVRVRADWESVGTVVVAVLLALALVAGIWRTVRRGRSPRRLAGATVDQPAPPAQDPAPAAQPGRRDEERVE</sequence>
<dbReference type="InterPro" id="IPR046112">
    <property type="entry name" value="DUF6049"/>
</dbReference>